<accession>A0A9X4B245</accession>
<organism evidence="2 3">
    <name type="scientific">Clostridium tertium</name>
    <dbReference type="NCBI Taxonomy" id="1559"/>
    <lineage>
        <taxon>Bacteria</taxon>
        <taxon>Bacillati</taxon>
        <taxon>Bacillota</taxon>
        <taxon>Clostridia</taxon>
        <taxon>Eubacteriales</taxon>
        <taxon>Clostridiaceae</taxon>
        <taxon>Clostridium</taxon>
    </lineage>
</organism>
<dbReference type="AlphaFoldDB" id="A0A9X4B245"/>
<dbReference type="EMBL" id="JAMRYU010000008">
    <property type="protein sequence ID" value="MDC4240231.1"/>
    <property type="molecule type" value="Genomic_DNA"/>
</dbReference>
<sequence>MEINKKIWSITAVIFSVMTLLLIGMYFGGYIKFDFVMIALGLSELFSGISQMELSNRTNSNAVRRRNKSVGIFSIIIGIVIFSMAIFQIFF</sequence>
<keyword evidence="1" id="KW-0472">Membrane</keyword>
<evidence type="ECO:0000313" key="3">
    <source>
        <dbReference type="Proteomes" id="UP001141183"/>
    </source>
</evidence>
<dbReference type="RefSeq" id="WP_008678527.1">
    <property type="nucleotide sequence ID" value="NZ_CABKOG010000003.1"/>
</dbReference>
<protein>
    <submittedName>
        <fullName evidence="2">Uncharacterized protein</fullName>
    </submittedName>
</protein>
<evidence type="ECO:0000313" key="2">
    <source>
        <dbReference type="EMBL" id="MDC4240231.1"/>
    </source>
</evidence>
<dbReference type="Proteomes" id="UP001141183">
    <property type="component" value="Unassembled WGS sequence"/>
</dbReference>
<evidence type="ECO:0000256" key="1">
    <source>
        <dbReference type="SAM" id="Phobius"/>
    </source>
</evidence>
<keyword evidence="1" id="KW-1133">Transmembrane helix</keyword>
<feature type="transmembrane region" description="Helical" evidence="1">
    <location>
        <begin position="7"/>
        <end position="27"/>
    </location>
</feature>
<keyword evidence="3" id="KW-1185">Reference proteome</keyword>
<gene>
    <name evidence="2" type="ORF">NE398_08635</name>
</gene>
<name>A0A9X4B245_9CLOT</name>
<comment type="caution">
    <text evidence="2">The sequence shown here is derived from an EMBL/GenBank/DDBJ whole genome shotgun (WGS) entry which is preliminary data.</text>
</comment>
<keyword evidence="1" id="KW-0812">Transmembrane</keyword>
<reference evidence="2" key="1">
    <citation type="submission" date="2022-05" db="EMBL/GenBank/DDBJ databases">
        <title>Draft genome sequence of Clostridium tertium strain CP3 isolated from Peru.</title>
        <authorList>
            <person name="Hurtado R."/>
            <person name="Lima L."/>
            <person name="Sousa T."/>
            <person name="Jaiswal A.K."/>
            <person name="Tiwari S."/>
            <person name="Maturrano L."/>
            <person name="Brenig B."/>
            <person name="Azevedo V."/>
        </authorList>
    </citation>
    <scope>NUCLEOTIDE SEQUENCE</scope>
    <source>
        <strain evidence="2">CP3</strain>
    </source>
</reference>
<feature type="transmembrane region" description="Helical" evidence="1">
    <location>
        <begin position="70"/>
        <end position="90"/>
    </location>
</feature>
<proteinExistence type="predicted"/>
<feature type="transmembrane region" description="Helical" evidence="1">
    <location>
        <begin position="33"/>
        <end position="49"/>
    </location>
</feature>